<reference evidence="2" key="1">
    <citation type="journal article" date="2014" name="Int. J. Syst. Evol. Microbiol.">
        <title>Complete genome of a new Firmicutes species belonging to the dominant human colonic microbiota ('Ruminococcus bicirculans') reveals two chromosomes and a selective capacity to utilize plant glucans.</title>
        <authorList>
            <consortium name="NISC Comparative Sequencing Program"/>
            <person name="Wegmann U."/>
            <person name="Louis P."/>
            <person name="Goesmann A."/>
            <person name="Henrissat B."/>
            <person name="Duncan S.H."/>
            <person name="Flint H.J."/>
        </authorList>
    </citation>
    <scope>NUCLEOTIDE SEQUENCE</scope>
    <source>
        <strain evidence="2">NBRC 108216</strain>
    </source>
</reference>
<dbReference type="EMBL" id="BSNJ01000003">
    <property type="protein sequence ID" value="GLQ20509.1"/>
    <property type="molecule type" value="Genomic_DNA"/>
</dbReference>
<proteinExistence type="predicted"/>
<protein>
    <recommendedName>
        <fullName evidence="1">Phage tail fibre protein N-terminal domain-containing protein</fullName>
    </recommendedName>
</protein>
<evidence type="ECO:0000313" key="3">
    <source>
        <dbReference type="Proteomes" id="UP001161390"/>
    </source>
</evidence>
<sequence length="179" mass="19031">MSTYQAKLTDAGRAAVTNAFLTGDMVSLTQFAVGDGGGPVTGVETALRSERWRGAVQRLAPLGVDGDRFTVEVTVPSDVGGFTIREIGLLTADGVLVAIANVPDTDKVVAEEGAVTETLVGFDFAVEHPGVVELKIDPTTTIASRAFVEDRVRDAELIGHLALTAAMTNRMKLERKRFQ</sequence>
<reference evidence="2" key="2">
    <citation type="submission" date="2023-01" db="EMBL/GenBank/DDBJ databases">
        <title>Draft genome sequence of Algimonas porphyrae strain NBRC 108216.</title>
        <authorList>
            <person name="Sun Q."/>
            <person name="Mori K."/>
        </authorList>
    </citation>
    <scope>NUCLEOTIDE SEQUENCE</scope>
    <source>
        <strain evidence="2">NBRC 108216</strain>
    </source>
</reference>
<organism evidence="2 3">
    <name type="scientific">Algimonas porphyrae</name>
    <dbReference type="NCBI Taxonomy" id="1128113"/>
    <lineage>
        <taxon>Bacteria</taxon>
        <taxon>Pseudomonadati</taxon>
        <taxon>Pseudomonadota</taxon>
        <taxon>Alphaproteobacteria</taxon>
        <taxon>Maricaulales</taxon>
        <taxon>Robiginitomaculaceae</taxon>
        <taxon>Algimonas</taxon>
    </lineage>
</organism>
<dbReference type="PANTHER" id="PTHR35191">
    <property type="entry name" value="PROPHAGE SIDE TAIL FIBER PROTEIN HOMOLOG STFQ-RELATED"/>
    <property type="match status" value="1"/>
</dbReference>
<comment type="caution">
    <text evidence="2">The sequence shown here is derived from an EMBL/GenBank/DDBJ whole genome shotgun (WGS) entry which is preliminary data.</text>
</comment>
<evidence type="ECO:0000259" key="1">
    <source>
        <dbReference type="Pfam" id="PF12571"/>
    </source>
</evidence>
<dbReference type="InterPro" id="IPR022225">
    <property type="entry name" value="Phage_tail_fibre_N"/>
</dbReference>
<dbReference type="Pfam" id="PF12571">
    <property type="entry name" value="Phage_tail_fib"/>
    <property type="match status" value="1"/>
</dbReference>
<accession>A0ABQ5UYZ1</accession>
<evidence type="ECO:0000313" key="2">
    <source>
        <dbReference type="EMBL" id="GLQ20509.1"/>
    </source>
</evidence>
<dbReference type="RefSeq" id="WP_284371182.1">
    <property type="nucleotide sequence ID" value="NZ_BSNJ01000003.1"/>
</dbReference>
<dbReference type="InterPro" id="IPR051934">
    <property type="entry name" value="Phage_Tail_Fiber_Structural"/>
</dbReference>
<feature type="domain" description="Phage tail fibre protein N-terminal" evidence="1">
    <location>
        <begin position="1"/>
        <end position="145"/>
    </location>
</feature>
<dbReference type="Proteomes" id="UP001161390">
    <property type="component" value="Unassembled WGS sequence"/>
</dbReference>
<dbReference type="PANTHER" id="PTHR35191:SF1">
    <property type="entry name" value="PROPHAGE SIDE TAIL FIBER PROTEIN HOMOLOG STFQ-RELATED"/>
    <property type="match status" value="1"/>
</dbReference>
<keyword evidence="3" id="KW-1185">Reference proteome</keyword>
<name>A0ABQ5UYZ1_9PROT</name>
<gene>
    <name evidence="2" type="ORF">GCM10007854_14640</name>
</gene>